<evidence type="ECO:0000313" key="6">
    <source>
        <dbReference type="EMBL" id="SZX64668.1"/>
    </source>
</evidence>
<keyword evidence="5" id="KW-0443">Lipid metabolism</keyword>
<dbReference type="PANTHER" id="PTHR24185:SF1">
    <property type="entry name" value="CALCIUM-INDEPENDENT PHOSPHOLIPASE A2-GAMMA"/>
    <property type="match status" value="1"/>
</dbReference>
<dbReference type="GO" id="GO:0006631">
    <property type="term" value="P:fatty acid metabolic process"/>
    <property type="evidence" value="ECO:0007669"/>
    <property type="project" value="TreeGrafter"/>
</dbReference>
<comment type="subcellular location">
    <subcellularLocation>
        <location evidence="1">Cytoplasm</location>
        <location evidence="1">Cytoskeleton</location>
        <location evidence="1">Cilium axoneme</location>
    </subcellularLocation>
</comment>
<keyword evidence="2" id="KW-0433">Leucine-rich repeat</keyword>
<dbReference type="SUPFAM" id="SSF48371">
    <property type="entry name" value="ARM repeat"/>
    <property type="match status" value="1"/>
</dbReference>
<accession>A0A383VGK0</accession>
<dbReference type="Gene3D" id="1.25.10.10">
    <property type="entry name" value="Leucine-rich Repeat Variant"/>
    <property type="match status" value="1"/>
</dbReference>
<dbReference type="InterPro" id="IPR001611">
    <property type="entry name" value="Leu-rich_rpt"/>
</dbReference>
<dbReference type="GO" id="GO:0004620">
    <property type="term" value="F:phospholipase activity"/>
    <property type="evidence" value="ECO:0007669"/>
    <property type="project" value="TreeGrafter"/>
</dbReference>
<dbReference type="PANTHER" id="PTHR24185">
    <property type="entry name" value="CALCIUM-INDEPENDENT PHOSPHOLIPASE A2-GAMMA"/>
    <property type="match status" value="1"/>
</dbReference>
<evidence type="ECO:0000256" key="5">
    <source>
        <dbReference type="ARBA" id="ARBA00022963"/>
    </source>
</evidence>
<evidence type="ECO:0000256" key="4">
    <source>
        <dbReference type="ARBA" id="ARBA00022801"/>
    </source>
</evidence>
<reference evidence="6 7" key="1">
    <citation type="submission" date="2016-10" db="EMBL/GenBank/DDBJ databases">
        <authorList>
            <person name="Cai Z."/>
        </authorList>
    </citation>
    <scope>NUCLEOTIDE SEQUENCE [LARGE SCALE GENOMIC DNA]</scope>
</reference>
<name>A0A383VGK0_TETOB</name>
<dbReference type="Pfam" id="PF13855">
    <property type="entry name" value="LRR_8"/>
    <property type="match status" value="1"/>
</dbReference>
<dbReference type="Gene3D" id="3.80.10.10">
    <property type="entry name" value="Ribonuclease Inhibitor"/>
    <property type="match status" value="1"/>
</dbReference>
<dbReference type="Proteomes" id="UP000256970">
    <property type="component" value="Unassembled WGS sequence"/>
</dbReference>
<protein>
    <submittedName>
        <fullName evidence="6">Uncharacterized protein</fullName>
    </submittedName>
</protein>
<dbReference type="STRING" id="3088.A0A383VGK0"/>
<dbReference type="InterPro" id="IPR003591">
    <property type="entry name" value="Leu-rich_rpt_typical-subtyp"/>
</dbReference>
<evidence type="ECO:0000313" key="7">
    <source>
        <dbReference type="Proteomes" id="UP000256970"/>
    </source>
</evidence>
<dbReference type="Pfam" id="PF00560">
    <property type="entry name" value="LRR_1"/>
    <property type="match status" value="1"/>
</dbReference>
<organism evidence="6 7">
    <name type="scientific">Tetradesmus obliquus</name>
    <name type="common">Green alga</name>
    <name type="synonym">Acutodesmus obliquus</name>
    <dbReference type="NCBI Taxonomy" id="3088"/>
    <lineage>
        <taxon>Eukaryota</taxon>
        <taxon>Viridiplantae</taxon>
        <taxon>Chlorophyta</taxon>
        <taxon>core chlorophytes</taxon>
        <taxon>Chlorophyceae</taxon>
        <taxon>CS clade</taxon>
        <taxon>Sphaeropleales</taxon>
        <taxon>Scenedesmaceae</taxon>
        <taxon>Tetradesmus</taxon>
    </lineage>
</organism>
<keyword evidence="3" id="KW-0677">Repeat</keyword>
<proteinExistence type="predicted"/>
<dbReference type="EMBL" id="FNXT01000438">
    <property type="protein sequence ID" value="SZX64668.1"/>
    <property type="molecule type" value="Genomic_DNA"/>
</dbReference>
<dbReference type="AlphaFoldDB" id="A0A383VGK0"/>
<dbReference type="PROSITE" id="PS51450">
    <property type="entry name" value="LRR"/>
    <property type="match status" value="1"/>
</dbReference>
<dbReference type="SMART" id="SM00369">
    <property type="entry name" value="LRR_TYP"/>
    <property type="match status" value="2"/>
</dbReference>
<gene>
    <name evidence="6" type="ORF">BQ4739_LOCUS5162</name>
</gene>
<keyword evidence="4" id="KW-0378">Hydrolase</keyword>
<dbReference type="InterPro" id="IPR011989">
    <property type="entry name" value="ARM-like"/>
</dbReference>
<dbReference type="SUPFAM" id="SSF52058">
    <property type="entry name" value="L domain-like"/>
    <property type="match status" value="1"/>
</dbReference>
<keyword evidence="5" id="KW-0442">Lipid degradation</keyword>
<sequence>MFRSRVFASPDAFHVALEYGHNETPGHSSSSCSSKEKVRLPVSSARLELDWSSAEPEQQVVERFVRLQSRLLQQHTHERVALHLDVEPIPNAATFSHQFLTVRLAVACSPPVLRSIHFTRTSGSGNASETLVSALLAHTALDGVWKLRGCEGLGHFWATCVQAPGDWRSLKSLNLSSCGLGVLPAAVGQLGGLRVLRLNHNKLVSLTPELGLLTELEVLSANHNQLVTLPAELRRCCRLRELHLEHNRLVTPLLDLTHATCLASLQLYGNPLDYLPELGPALGLRSLSLANVRILADAAYSRWEVEVTAASSSYTSMVIGARSHKLQPLFNLVFRRSNIQHPLLMGALSRLVEEPGNLQLLVREDVALQQLVLAALGSSSLVVGQAVKVMAAAGSYAGAARRLVRHNVVQAITDLVASQDVSLQLSGLSVLSSLSAGTAEGEVAGEVLVPTQLLDRLLALIRQHDTHEQVKGYSE</sequence>
<dbReference type="InterPro" id="IPR032675">
    <property type="entry name" value="LRR_dom_sf"/>
</dbReference>
<dbReference type="GO" id="GO:0005930">
    <property type="term" value="C:axoneme"/>
    <property type="evidence" value="ECO:0007669"/>
    <property type="project" value="UniProtKB-SubCell"/>
</dbReference>
<dbReference type="GO" id="GO:0016042">
    <property type="term" value="P:lipid catabolic process"/>
    <property type="evidence" value="ECO:0007669"/>
    <property type="project" value="UniProtKB-KW"/>
</dbReference>
<keyword evidence="7" id="KW-1185">Reference proteome</keyword>
<evidence type="ECO:0000256" key="1">
    <source>
        <dbReference type="ARBA" id="ARBA00004430"/>
    </source>
</evidence>
<evidence type="ECO:0000256" key="2">
    <source>
        <dbReference type="ARBA" id="ARBA00022614"/>
    </source>
</evidence>
<dbReference type="GO" id="GO:0016020">
    <property type="term" value="C:membrane"/>
    <property type="evidence" value="ECO:0007669"/>
    <property type="project" value="TreeGrafter"/>
</dbReference>
<dbReference type="InterPro" id="IPR016024">
    <property type="entry name" value="ARM-type_fold"/>
</dbReference>
<evidence type="ECO:0000256" key="3">
    <source>
        <dbReference type="ARBA" id="ARBA00022737"/>
    </source>
</evidence>